<dbReference type="OrthoDB" id="125347at2759"/>
<reference evidence="3" key="1">
    <citation type="submission" date="2021-01" db="EMBL/GenBank/DDBJ databases">
        <title>Caligus Genome Assembly.</title>
        <authorList>
            <person name="Gallardo-Escarate C."/>
        </authorList>
    </citation>
    <scope>NUCLEOTIDE SEQUENCE [LARGE SCALE GENOMIC DNA]</scope>
</reference>
<sequence>MKILLLHLRYNELKFVISETQQQSYAAEMEKLRPWDIESCKRHYRNLFLQQCLVVTEDGMDEEGYEDTRGKKTLQSFKTYSIKDAIYNWAEAWKKVPLSTLRNAWCKILKTPKTPPLPTDFEGFGAIEEEEVEDWVSEDQGLLGYHHLTEEEIAEELTTPEPPADEDDDEEAEAAAPGPSISAGIEATDTLLALADHGVLCMVKNYDLLRIMRLELMREVQQRKTQTKISDFFKAAPSPVEKMSRTESETSSVSVTSTSSTNLPNVSSGSSSSLLQDIPYTPEPPFNELRIKRTFGYNDPALPPY</sequence>
<evidence type="ECO:0000313" key="3">
    <source>
        <dbReference type="Proteomes" id="UP000595437"/>
    </source>
</evidence>
<keyword evidence="3" id="KW-1185">Reference proteome</keyword>
<feature type="compositionally biased region" description="Low complexity" evidence="1">
    <location>
        <begin position="249"/>
        <end position="275"/>
    </location>
</feature>
<feature type="non-terminal residue" evidence="2">
    <location>
        <position position="305"/>
    </location>
</feature>
<feature type="region of interest" description="Disordered" evidence="1">
    <location>
        <begin position="153"/>
        <end position="182"/>
    </location>
</feature>
<protein>
    <submittedName>
        <fullName evidence="2">Uncharacterized protein</fullName>
    </submittedName>
</protein>
<evidence type="ECO:0000313" key="2">
    <source>
        <dbReference type="EMBL" id="QQP39709.1"/>
    </source>
</evidence>
<dbReference type="Proteomes" id="UP000595437">
    <property type="component" value="Chromosome 9"/>
</dbReference>
<feature type="region of interest" description="Disordered" evidence="1">
    <location>
        <begin position="240"/>
        <end position="286"/>
    </location>
</feature>
<proteinExistence type="predicted"/>
<name>A0A7T8GXN5_CALRO</name>
<accession>A0A7T8GXN5</accession>
<gene>
    <name evidence="2" type="ORF">FKW44_013518</name>
</gene>
<dbReference type="EMBL" id="CP045898">
    <property type="protein sequence ID" value="QQP39709.1"/>
    <property type="molecule type" value="Genomic_DNA"/>
</dbReference>
<dbReference type="AlphaFoldDB" id="A0A7T8GXN5"/>
<evidence type="ECO:0000256" key="1">
    <source>
        <dbReference type="SAM" id="MobiDB-lite"/>
    </source>
</evidence>
<organism evidence="2 3">
    <name type="scientific">Caligus rogercresseyi</name>
    <name type="common">Sea louse</name>
    <dbReference type="NCBI Taxonomy" id="217165"/>
    <lineage>
        <taxon>Eukaryota</taxon>
        <taxon>Metazoa</taxon>
        <taxon>Ecdysozoa</taxon>
        <taxon>Arthropoda</taxon>
        <taxon>Crustacea</taxon>
        <taxon>Multicrustacea</taxon>
        <taxon>Hexanauplia</taxon>
        <taxon>Copepoda</taxon>
        <taxon>Siphonostomatoida</taxon>
        <taxon>Caligidae</taxon>
        <taxon>Caligus</taxon>
    </lineage>
</organism>
<feature type="compositionally biased region" description="Acidic residues" evidence="1">
    <location>
        <begin position="163"/>
        <end position="173"/>
    </location>
</feature>